<organism evidence="2 3">
    <name type="scientific">Brumimicrobium salinarum</name>
    <dbReference type="NCBI Taxonomy" id="2058658"/>
    <lineage>
        <taxon>Bacteria</taxon>
        <taxon>Pseudomonadati</taxon>
        <taxon>Bacteroidota</taxon>
        <taxon>Flavobacteriia</taxon>
        <taxon>Flavobacteriales</taxon>
        <taxon>Crocinitomicaceae</taxon>
        <taxon>Brumimicrobium</taxon>
    </lineage>
</organism>
<gene>
    <name evidence="2" type="ORF">CW751_13915</name>
</gene>
<dbReference type="Proteomes" id="UP000236654">
    <property type="component" value="Unassembled WGS sequence"/>
</dbReference>
<evidence type="ECO:0000313" key="2">
    <source>
        <dbReference type="EMBL" id="PKR79660.1"/>
    </source>
</evidence>
<name>A0A2I0QZV3_9FLAO</name>
<feature type="domain" description="LysM" evidence="1">
    <location>
        <begin position="1"/>
        <end position="41"/>
    </location>
</feature>
<dbReference type="AlphaFoldDB" id="A0A2I0QZV3"/>
<dbReference type="Pfam" id="PF01476">
    <property type="entry name" value="LysM"/>
    <property type="match status" value="1"/>
</dbReference>
<proteinExistence type="predicted"/>
<comment type="caution">
    <text evidence="2">The sequence shown here is derived from an EMBL/GenBank/DDBJ whole genome shotgun (WGS) entry which is preliminary data.</text>
</comment>
<dbReference type="CDD" id="cd00118">
    <property type="entry name" value="LysM"/>
    <property type="match status" value="1"/>
</dbReference>
<evidence type="ECO:0000313" key="3">
    <source>
        <dbReference type="Proteomes" id="UP000236654"/>
    </source>
</evidence>
<sequence length="42" mass="4852">MRSGENLWVIAKQRGISIDEIKKLNPGVNYRDLKVGQKIRVK</sequence>
<keyword evidence="3" id="KW-1185">Reference proteome</keyword>
<dbReference type="InterPro" id="IPR018392">
    <property type="entry name" value="LysM"/>
</dbReference>
<dbReference type="SMART" id="SM00257">
    <property type="entry name" value="LysM"/>
    <property type="match status" value="1"/>
</dbReference>
<evidence type="ECO:0000259" key="1">
    <source>
        <dbReference type="PROSITE" id="PS51782"/>
    </source>
</evidence>
<dbReference type="EMBL" id="PJNI01000021">
    <property type="protein sequence ID" value="PKR79660.1"/>
    <property type="molecule type" value="Genomic_DNA"/>
</dbReference>
<protein>
    <recommendedName>
        <fullName evidence="1">LysM domain-containing protein</fullName>
    </recommendedName>
</protein>
<dbReference type="OrthoDB" id="2149800at2"/>
<reference evidence="2 3" key="1">
    <citation type="submission" date="2017-12" db="EMBL/GenBank/DDBJ databases">
        <title>The draft genome sequence of Brumimicrobium saltpan LHR20.</title>
        <authorList>
            <person name="Do Z.-J."/>
            <person name="Luo H.-R."/>
        </authorList>
    </citation>
    <scope>NUCLEOTIDE SEQUENCE [LARGE SCALE GENOMIC DNA]</scope>
    <source>
        <strain evidence="2 3">LHR20</strain>
    </source>
</reference>
<dbReference type="InterPro" id="IPR036779">
    <property type="entry name" value="LysM_dom_sf"/>
</dbReference>
<dbReference type="PROSITE" id="PS51782">
    <property type="entry name" value="LYSM"/>
    <property type="match status" value="1"/>
</dbReference>
<accession>A0A2I0QZV3</accession>
<dbReference type="SUPFAM" id="SSF54106">
    <property type="entry name" value="LysM domain"/>
    <property type="match status" value="1"/>
</dbReference>
<dbReference type="Gene3D" id="3.10.350.10">
    <property type="entry name" value="LysM domain"/>
    <property type="match status" value="1"/>
</dbReference>